<gene>
    <name evidence="3" type="primary">LOC102802717</name>
</gene>
<proteinExistence type="predicted"/>
<keyword evidence="1" id="KW-1133">Transmembrane helix</keyword>
<sequence>MSELICDYEMEEGWYRFTSEAGGEIPSSCIEVDMCGTVYPAWIHDVISETSSISTVRVCINTGDPGCCGETINIRVKKCPNDYSVYELKPLMNGCMGYCAGDRMPCPPGEQSPNGDFHPECSDIITVSSTTASAGNYNCTTGTGETPTETRGNVMLGILVATCVICLLIGLGVGLTVGYVKLRHYKKSQDPSVDQTNLADEENYTELNLRDIVTNVYEGVNIPESQKVTSMTNLC</sequence>
<evidence type="ECO:0000313" key="3">
    <source>
        <dbReference type="RefSeq" id="XP_006818639.1"/>
    </source>
</evidence>
<name>A0ABM0MF48_SACKO</name>
<dbReference type="GeneID" id="102802717"/>
<keyword evidence="2" id="KW-1185">Reference proteome</keyword>
<keyword evidence="1" id="KW-0472">Membrane</keyword>
<evidence type="ECO:0000256" key="1">
    <source>
        <dbReference type="SAM" id="Phobius"/>
    </source>
</evidence>
<accession>A0ABM0MF48</accession>
<feature type="transmembrane region" description="Helical" evidence="1">
    <location>
        <begin position="154"/>
        <end position="180"/>
    </location>
</feature>
<organism evidence="2 3">
    <name type="scientific">Saccoglossus kowalevskii</name>
    <name type="common">Acorn worm</name>
    <dbReference type="NCBI Taxonomy" id="10224"/>
    <lineage>
        <taxon>Eukaryota</taxon>
        <taxon>Metazoa</taxon>
        <taxon>Hemichordata</taxon>
        <taxon>Enteropneusta</taxon>
        <taxon>Harrimaniidae</taxon>
        <taxon>Saccoglossus</taxon>
    </lineage>
</organism>
<keyword evidence="1" id="KW-0812">Transmembrane</keyword>
<protein>
    <submittedName>
        <fullName evidence="3">Uromodulin-like</fullName>
    </submittedName>
</protein>
<evidence type="ECO:0000313" key="2">
    <source>
        <dbReference type="Proteomes" id="UP000694865"/>
    </source>
</evidence>
<reference evidence="3" key="1">
    <citation type="submission" date="2025-08" db="UniProtKB">
        <authorList>
            <consortium name="RefSeq"/>
        </authorList>
    </citation>
    <scope>IDENTIFICATION</scope>
    <source>
        <tissue evidence="3">Testes</tissue>
    </source>
</reference>
<dbReference type="Proteomes" id="UP000694865">
    <property type="component" value="Unplaced"/>
</dbReference>
<dbReference type="RefSeq" id="XP_006818639.1">
    <property type="nucleotide sequence ID" value="XM_006818576.1"/>
</dbReference>